<name>A0A418Y0J8_9GAMM</name>
<reference evidence="1 2" key="1">
    <citation type="submission" date="2018-09" db="EMBL/GenBank/DDBJ databases">
        <title>Alcanivorax profundi sp. nov., isolated from 1000 m-depth seawater of the Mariana Trench.</title>
        <authorList>
            <person name="Liu J."/>
        </authorList>
    </citation>
    <scope>NUCLEOTIDE SEQUENCE [LARGE SCALE GENOMIC DNA]</scope>
    <source>
        <strain evidence="1 2">MTEO17</strain>
    </source>
</reference>
<evidence type="ECO:0000313" key="1">
    <source>
        <dbReference type="EMBL" id="RJG18795.1"/>
    </source>
</evidence>
<gene>
    <name evidence="1" type="ORF">D4A39_07225</name>
</gene>
<proteinExistence type="predicted"/>
<dbReference type="OrthoDB" id="1425096at2"/>
<keyword evidence="2" id="KW-1185">Reference proteome</keyword>
<evidence type="ECO:0000313" key="2">
    <source>
        <dbReference type="Proteomes" id="UP000283734"/>
    </source>
</evidence>
<accession>A0A418Y0J8</accession>
<organism evidence="1 2">
    <name type="scientific">Alcanivorax profundi</name>
    <dbReference type="NCBI Taxonomy" id="2338368"/>
    <lineage>
        <taxon>Bacteria</taxon>
        <taxon>Pseudomonadati</taxon>
        <taxon>Pseudomonadota</taxon>
        <taxon>Gammaproteobacteria</taxon>
        <taxon>Oceanospirillales</taxon>
        <taxon>Alcanivoracaceae</taxon>
        <taxon>Alcanivorax</taxon>
    </lineage>
</organism>
<protein>
    <submittedName>
        <fullName evidence="1">Uncharacterized protein</fullName>
    </submittedName>
</protein>
<dbReference type="Proteomes" id="UP000283734">
    <property type="component" value="Unassembled WGS sequence"/>
</dbReference>
<dbReference type="AlphaFoldDB" id="A0A418Y0J8"/>
<sequence>MDYNTLKNRQRQERDSYPDNLGLRVHRALSWLHRAEQEADPDSRFIFLWIAFNAAYASDIDDREGLSEQGTFNSFLDKLHELDASKRLNDLIWRAYPNAIRVLLDNPYVFPGFWDYQRDLKTEDQWQDSFAAAKRAANNALAKQDTTRVLAIVLNRIYTLRNQLLHGGATWNSSINRDQIRDCVNLMGELVPAVIEIMMDSPTTLWGEASYPVIE</sequence>
<comment type="caution">
    <text evidence="1">The sequence shown here is derived from an EMBL/GenBank/DDBJ whole genome shotgun (WGS) entry which is preliminary data.</text>
</comment>
<dbReference type="EMBL" id="QYYA01000002">
    <property type="protein sequence ID" value="RJG18795.1"/>
    <property type="molecule type" value="Genomic_DNA"/>
</dbReference>